<proteinExistence type="predicted"/>
<evidence type="ECO:0000313" key="1">
    <source>
        <dbReference type="EMBL" id="GFO18486.1"/>
    </source>
</evidence>
<reference evidence="1 2" key="1">
    <citation type="journal article" date="2021" name="Elife">
        <title>Chloroplast acquisition without the gene transfer in kleptoplastic sea slugs, Plakobranchus ocellatus.</title>
        <authorList>
            <person name="Maeda T."/>
            <person name="Takahashi S."/>
            <person name="Yoshida T."/>
            <person name="Shimamura S."/>
            <person name="Takaki Y."/>
            <person name="Nagai Y."/>
            <person name="Toyoda A."/>
            <person name="Suzuki Y."/>
            <person name="Arimoto A."/>
            <person name="Ishii H."/>
            <person name="Satoh N."/>
            <person name="Nishiyama T."/>
            <person name="Hasebe M."/>
            <person name="Maruyama T."/>
            <person name="Minagawa J."/>
            <person name="Obokata J."/>
            <person name="Shigenobu S."/>
        </authorList>
    </citation>
    <scope>NUCLEOTIDE SEQUENCE [LARGE SCALE GENOMIC DNA]</scope>
</reference>
<sequence>MPLSLQDSIRCDLFLSEDFTIPPSSPLIKSQEFAKVQPSRLILIIKLIDSHDAGLRFRAFVQSVICTMRRAGFIYHALRGFGSTMASESALRSAGTLQSRVRAHHRRPGLMEGLKA</sequence>
<gene>
    <name evidence="1" type="ORF">PoB_004499100</name>
</gene>
<dbReference type="EMBL" id="BLXT01004960">
    <property type="protein sequence ID" value="GFO18486.1"/>
    <property type="molecule type" value="Genomic_DNA"/>
</dbReference>
<comment type="caution">
    <text evidence="1">The sequence shown here is derived from an EMBL/GenBank/DDBJ whole genome shotgun (WGS) entry which is preliminary data.</text>
</comment>
<protein>
    <submittedName>
        <fullName evidence="1">Uncharacterized protein</fullName>
    </submittedName>
</protein>
<name>A0AAV4BDJ2_9GAST</name>
<evidence type="ECO:0000313" key="2">
    <source>
        <dbReference type="Proteomes" id="UP000735302"/>
    </source>
</evidence>
<dbReference type="AlphaFoldDB" id="A0AAV4BDJ2"/>
<accession>A0AAV4BDJ2</accession>
<organism evidence="1 2">
    <name type="scientific">Plakobranchus ocellatus</name>
    <dbReference type="NCBI Taxonomy" id="259542"/>
    <lineage>
        <taxon>Eukaryota</taxon>
        <taxon>Metazoa</taxon>
        <taxon>Spiralia</taxon>
        <taxon>Lophotrochozoa</taxon>
        <taxon>Mollusca</taxon>
        <taxon>Gastropoda</taxon>
        <taxon>Heterobranchia</taxon>
        <taxon>Euthyneura</taxon>
        <taxon>Panpulmonata</taxon>
        <taxon>Sacoglossa</taxon>
        <taxon>Placobranchoidea</taxon>
        <taxon>Plakobranchidae</taxon>
        <taxon>Plakobranchus</taxon>
    </lineage>
</organism>
<dbReference type="Proteomes" id="UP000735302">
    <property type="component" value="Unassembled WGS sequence"/>
</dbReference>
<keyword evidence="2" id="KW-1185">Reference proteome</keyword>